<comment type="caution">
    <text evidence="4">The sequence shown here is derived from an EMBL/GenBank/DDBJ whole genome shotgun (WGS) entry which is preliminary data.</text>
</comment>
<keyword evidence="3" id="KW-0732">Signal</keyword>
<protein>
    <recommendedName>
        <fullName evidence="6">CUB domain-containing protein</fullName>
    </recommendedName>
</protein>
<evidence type="ECO:0000256" key="1">
    <source>
        <dbReference type="SAM" id="MobiDB-lite"/>
    </source>
</evidence>
<evidence type="ECO:0000313" key="5">
    <source>
        <dbReference type="Proteomes" id="UP000215902"/>
    </source>
</evidence>
<sequence>KLTMLFQSIRFAVSISILMMTVATVGAEDQHCMDKAIKEISVEVGGDNPQRVMTYIRDEPGYQVNLQCQWTLQPANYDNPRQMYIQVPVIDFDTNDVSEAQCNVSNTKADVFSLKLKLNDTTYRNEFWCSNKSVKVKSQIVNLWDSSYKLALEFRSDDNQVRSNAKGVQVDVQVLGRDYCHRTMLFFEGSCYLITPERLTPAEALNISKNYLGNVFTVPKNRNDSDFFRPFVQRKLSTMKCKCVILLVLLLTLYVSSEDQHCMNNAMKDISVEIGDDNPQRVMSFVRDEPGYQVNLQCKWTLQPSNYDKPRQMYIRVPVIDFDTNDVSEAQCNVSNTKADVFSLKLKLNDTTYRNESWCSNKSVKVKSQIVNLWDSSYKLALEFRSDDKQVRSNAKGVQVDVQVLGRDYCHRTMLFFEGSCYLITPEPMTPTEAFSIAKNYLGNVFTVPKNRNNSDFFRPFIQRNSDRAGEFPFESPLSLTGSMWTGYFIDILSSSPPAVFKSAQYCDPQAGCGVALRNFSVFFKSSSKFEYFNRCAVAMHWGSGGSVNFTCESMESKLPAMIELKQIPATKGDLHPQLFTSCDTLPLPPTPQPPTTTTAEPSSKVPPISPKPSPDVLESGLSSKIVIAIIFPIVLFSILFFVFVFFFLRRRGSLACCSAAARQSNEAEAHALKQTEQDARHSATAGKEDKLIANDTDDAAARA</sequence>
<feature type="transmembrane region" description="Helical" evidence="2">
    <location>
        <begin position="626"/>
        <end position="649"/>
    </location>
</feature>
<gene>
    <name evidence="4" type="ORF">BOX15_Mlig026576g3</name>
</gene>
<feature type="non-terminal residue" evidence="4">
    <location>
        <position position="1"/>
    </location>
</feature>
<organism evidence="4 5">
    <name type="scientific">Macrostomum lignano</name>
    <dbReference type="NCBI Taxonomy" id="282301"/>
    <lineage>
        <taxon>Eukaryota</taxon>
        <taxon>Metazoa</taxon>
        <taxon>Spiralia</taxon>
        <taxon>Lophotrochozoa</taxon>
        <taxon>Platyhelminthes</taxon>
        <taxon>Rhabditophora</taxon>
        <taxon>Macrostomorpha</taxon>
        <taxon>Macrostomida</taxon>
        <taxon>Macrostomidae</taxon>
        <taxon>Macrostomum</taxon>
    </lineage>
</organism>
<keyword evidence="2" id="KW-0812">Transmembrane</keyword>
<keyword evidence="5" id="KW-1185">Reference proteome</keyword>
<evidence type="ECO:0000313" key="4">
    <source>
        <dbReference type="EMBL" id="PAA88471.1"/>
    </source>
</evidence>
<feature type="region of interest" description="Disordered" evidence="1">
    <location>
        <begin position="670"/>
        <end position="704"/>
    </location>
</feature>
<feature type="region of interest" description="Disordered" evidence="1">
    <location>
        <begin position="586"/>
        <end position="614"/>
    </location>
</feature>
<accession>A0A267GR04</accession>
<dbReference type="EMBL" id="NIVC01000186">
    <property type="protein sequence ID" value="PAA88471.1"/>
    <property type="molecule type" value="Genomic_DNA"/>
</dbReference>
<keyword evidence="2" id="KW-1133">Transmembrane helix</keyword>
<reference evidence="4 5" key="1">
    <citation type="submission" date="2017-06" db="EMBL/GenBank/DDBJ databases">
        <title>A platform for efficient transgenesis in Macrostomum lignano, a flatworm model organism for stem cell research.</title>
        <authorList>
            <person name="Berezikov E."/>
        </authorList>
    </citation>
    <scope>NUCLEOTIDE SEQUENCE [LARGE SCALE GENOMIC DNA]</scope>
    <source>
        <strain evidence="4">DV1</strain>
        <tissue evidence="4">Whole organism</tissue>
    </source>
</reference>
<feature type="compositionally biased region" description="Basic and acidic residues" evidence="1">
    <location>
        <begin position="670"/>
        <end position="693"/>
    </location>
</feature>
<dbReference type="Proteomes" id="UP000215902">
    <property type="component" value="Unassembled WGS sequence"/>
</dbReference>
<feature type="chain" id="PRO_5013080114" description="CUB domain-containing protein" evidence="3">
    <location>
        <begin position="28"/>
        <end position="704"/>
    </location>
</feature>
<evidence type="ECO:0000256" key="3">
    <source>
        <dbReference type="SAM" id="SignalP"/>
    </source>
</evidence>
<name>A0A267GR04_9PLAT</name>
<feature type="compositionally biased region" description="Low complexity" evidence="1">
    <location>
        <begin position="596"/>
        <end position="607"/>
    </location>
</feature>
<evidence type="ECO:0000256" key="2">
    <source>
        <dbReference type="SAM" id="Phobius"/>
    </source>
</evidence>
<evidence type="ECO:0008006" key="6">
    <source>
        <dbReference type="Google" id="ProtNLM"/>
    </source>
</evidence>
<keyword evidence="2" id="KW-0472">Membrane</keyword>
<proteinExistence type="predicted"/>
<dbReference type="AlphaFoldDB" id="A0A267GR04"/>
<feature type="signal peptide" evidence="3">
    <location>
        <begin position="1"/>
        <end position="27"/>
    </location>
</feature>